<evidence type="ECO:0000256" key="2">
    <source>
        <dbReference type="SAM" id="SignalP"/>
    </source>
</evidence>
<evidence type="ECO:0000256" key="1">
    <source>
        <dbReference type="SAM" id="MobiDB-lite"/>
    </source>
</evidence>
<evidence type="ECO:0008006" key="5">
    <source>
        <dbReference type="Google" id="ProtNLM"/>
    </source>
</evidence>
<name>A0A5C5PZ34_9PSED</name>
<reference evidence="3 4" key="1">
    <citation type="submission" date="2019-06" db="EMBL/GenBank/DDBJ databases">
        <title>Pseudomonas bimorpha sp. nov. isolated from bovine raw milk and skim milk concentrate.</title>
        <authorList>
            <person name="Hofmann K."/>
            <person name="Huptas C."/>
            <person name="Doll E."/>
            <person name="Scherer S."/>
            <person name="Wenning M."/>
        </authorList>
    </citation>
    <scope>NUCLEOTIDE SEQUENCE [LARGE SCALE GENOMIC DNA]</scope>
    <source>
        <strain evidence="3 4">DSM 108990</strain>
    </source>
</reference>
<protein>
    <recommendedName>
        <fullName evidence="5">Lipoprotein</fullName>
    </recommendedName>
</protein>
<feature type="chain" id="PRO_5022666091" description="Lipoprotein" evidence="2">
    <location>
        <begin position="21"/>
        <end position="107"/>
    </location>
</feature>
<dbReference type="PROSITE" id="PS51257">
    <property type="entry name" value="PROKAR_LIPOPROTEIN"/>
    <property type="match status" value="1"/>
</dbReference>
<gene>
    <name evidence="3" type="ORF">FJD37_08595</name>
</gene>
<keyword evidence="2" id="KW-0732">Signal</keyword>
<comment type="caution">
    <text evidence="3">The sequence shown here is derived from an EMBL/GenBank/DDBJ whole genome shotgun (WGS) entry which is preliminary data.</text>
</comment>
<proteinExistence type="predicted"/>
<evidence type="ECO:0000313" key="3">
    <source>
        <dbReference type="EMBL" id="TWR96374.1"/>
    </source>
</evidence>
<accession>A0A5C5PZ34</accession>
<dbReference type="OrthoDB" id="6992269at2"/>
<feature type="region of interest" description="Disordered" evidence="1">
    <location>
        <begin position="88"/>
        <end position="107"/>
    </location>
</feature>
<dbReference type="RefSeq" id="WP_146425952.1">
    <property type="nucleotide sequence ID" value="NZ_VFIP01000012.1"/>
</dbReference>
<feature type="compositionally biased region" description="Polar residues" evidence="1">
    <location>
        <begin position="88"/>
        <end position="97"/>
    </location>
</feature>
<dbReference type="EMBL" id="VFIP01000012">
    <property type="protein sequence ID" value="TWR96374.1"/>
    <property type="molecule type" value="Genomic_DNA"/>
</dbReference>
<feature type="region of interest" description="Disordered" evidence="1">
    <location>
        <begin position="55"/>
        <end position="75"/>
    </location>
</feature>
<evidence type="ECO:0000313" key="4">
    <source>
        <dbReference type="Proteomes" id="UP000317901"/>
    </source>
</evidence>
<dbReference type="AlphaFoldDB" id="A0A5C5PZ34"/>
<sequence length="107" mass="10955">MKRAISFVAITLSLSLSGCADLQNQASGYLPGATSQPAASTVAMEGGQKVQYIPGTGQNSVATTNSGTNQNTEESSFLGDMVKSATDSVKSEATSGVRSAVRGMFSR</sequence>
<feature type="signal peptide" evidence="2">
    <location>
        <begin position="1"/>
        <end position="20"/>
    </location>
</feature>
<feature type="compositionally biased region" description="Polar residues" evidence="1">
    <location>
        <begin position="56"/>
        <end position="75"/>
    </location>
</feature>
<organism evidence="3 4">
    <name type="scientific">Pseudomonas saxonica</name>
    <dbReference type="NCBI Taxonomy" id="2600598"/>
    <lineage>
        <taxon>Bacteria</taxon>
        <taxon>Pseudomonadati</taxon>
        <taxon>Pseudomonadota</taxon>
        <taxon>Gammaproteobacteria</taxon>
        <taxon>Pseudomonadales</taxon>
        <taxon>Pseudomonadaceae</taxon>
        <taxon>Pseudomonas</taxon>
    </lineage>
</organism>
<dbReference type="Proteomes" id="UP000317901">
    <property type="component" value="Unassembled WGS sequence"/>
</dbReference>